<evidence type="ECO:0000313" key="3">
    <source>
        <dbReference type="Proteomes" id="UP000251561"/>
    </source>
</evidence>
<feature type="domain" description="Pyrroloquinoline quinone-dependent pyranose dehydrogenase beta-propeller" evidence="1">
    <location>
        <begin position="312"/>
        <end position="421"/>
    </location>
</feature>
<gene>
    <name evidence="2" type="ORF">HYN86_02085</name>
</gene>
<evidence type="ECO:0000313" key="2">
    <source>
        <dbReference type="EMBL" id="AXB55456.1"/>
    </source>
</evidence>
<dbReference type="Proteomes" id="UP000251561">
    <property type="component" value="Chromosome"/>
</dbReference>
<reference evidence="2 3" key="1">
    <citation type="submission" date="2018-06" db="EMBL/GenBank/DDBJ databases">
        <title>Genome sequencing of Flavobacterium.</title>
        <authorList>
            <person name="Baek M.-G."/>
            <person name="Yi H."/>
        </authorList>
    </citation>
    <scope>NUCLEOTIDE SEQUENCE [LARGE SCALE GENOMIC DNA]</scope>
    <source>
        <strain evidence="2 3">HYN0086</strain>
    </source>
</reference>
<dbReference type="RefSeq" id="WP_113676556.1">
    <property type="nucleotide sequence ID" value="NZ_CP030261.1"/>
</dbReference>
<accession>A0A344LNG4</accession>
<proteinExistence type="predicted"/>
<protein>
    <submittedName>
        <fullName evidence="2">Sorbosone dehydrogenase family protein</fullName>
    </submittedName>
</protein>
<dbReference type="OrthoDB" id="9811395at2"/>
<dbReference type="InterPro" id="IPR011042">
    <property type="entry name" value="6-blade_b-propeller_TolB-like"/>
</dbReference>
<feature type="domain" description="Pyrroloquinoline quinone-dependent pyranose dehydrogenase beta-propeller" evidence="1">
    <location>
        <begin position="73"/>
        <end position="269"/>
    </location>
</feature>
<dbReference type="KEGG" id="ffl:HYN86_02085"/>
<organism evidence="2 3">
    <name type="scientific">Flavobacterium fluviale</name>
    <dbReference type="NCBI Taxonomy" id="2249356"/>
    <lineage>
        <taxon>Bacteria</taxon>
        <taxon>Pseudomonadati</taxon>
        <taxon>Bacteroidota</taxon>
        <taxon>Flavobacteriia</taxon>
        <taxon>Flavobacteriales</taxon>
        <taxon>Flavobacteriaceae</taxon>
        <taxon>Flavobacterium</taxon>
    </lineage>
</organism>
<dbReference type="InterPro" id="IPR054539">
    <property type="entry name" value="Beta-prop_PDH"/>
</dbReference>
<dbReference type="PROSITE" id="PS51257">
    <property type="entry name" value="PROKAR_LIPOPROTEIN"/>
    <property type="match status" value="1"/>
</dbReference>
<dbReference type="InterPro" id="IPR011041">
    <property type="entry name" value="Quinoprot_gluc/sorb_DH_b-prop"/>
</dbReference>
<keyword evidence="3" id="KW-1185">Reference proteome</keyword>
<dbReference type="PANTHER" id="PTHR19328">
    <property type="entry name" value="HEDGEHOG-INTERACTING PROTEIN"/>
    <property type="match status" value="1"/>
</dbReference>
<dbReference type="EMBL" id="CP030261">
    <property type="protein sequence ID" value="AXB55456.1"/>
    <property type="molecule type" value="Genomic_DNA"/>
</dbReference>
<dbReference type="PANTHER" id="PTHR19328:SF55">
    <property type="entry name" value="BLR6566 PROTEIN"/>
    <property type="match status" value="1"/>
</dbReference>
<name>A0A344LNG4_9FLAO</name>
<evidence type="ECO:0000259" key="1">
    <source>
        <dbReference type="Pfam" id="PF22807"/>
    </source>
</evidence>
<dbReference type="Pfam" id="PF22807">
    <property type="entry name" value="TrAA12"/>
    <property type="match status" value="2"/>
</dbReference>
<dbReference type="SUPFAM" id="SSF50952">
    <property type="entry name" value="Soluble quinoprotein glucose dehydrogenase"/>
    <property type="match status" value="1"/>
</dbReference>
<dbReference type="Gene3D" id="2.120.10.30">
    <property type="entry name" value="TolB, C-terminal domain"/>
    <property type="match status" value="1"/>
</dbReference>
<sequence>MKKSLPLFSISLLALMTACNGQVKKEEKEVLAKQPNTVVKTAIGDLTLPPPYATESKTNNSKVIGWSEGKTPKAPEGFTVTKFADGFENPRWTYIAPNQDIFVVESGTRSSKNQITVLRDKDKDGKFESRQVFVTGLNKPFGMLVLKDFFYIANTDGLYRYPYKNNPLKLETKGEKILELPAGGYNNHWTRNLLASPDGSKIYVSVGSGSNVGENGMDKEVRRAAILEVNPDGTGEKIYASGLRNPVGMDWNPANKELWTAVNERDELGDELVPDYITSVKRDGFYGWPYSYFGSIPDPRLKGERKDLVEKAIVPDVPVGSHTASLGLAFYTKNAFPAKYKNGAFVGQHGSWNRSKISGYKVLFVPFKDGKPSGKPEDFLTGFISDSNKAEVYGRPVAVTVMNDGSLLVNDDSGNTIWKVTANK</sequence>
<dbReference type="AlphaFoldDB" id="A0A344LNG4"/>